<dbReference type="OrthoDB" id="9801997at2"/>
<dbReference type="KEGG" id="jli:EXU32_13405"/>
<dbReference type="AlphaFoldDB" id="A0A4P6MYS7"/>
<name>A0A4P6MYS7_9MICO</name>
<protein>
    <submittedName>
        <fullName evidence="2">Carboxymuconolactone decarboxylase family protein</fullName>
    </submittedName>
</protein>
<proteinExistence type="predicted"/>
<evidence type="ECO:0000313" key="3">
    <source>
        <dbReference type="Proteomes" id="UP000290408"/>
    </source>
</evidence>
<evidence type="ECO:0000313" key="2">
    <source>
        <dbReference type="EMBL" id="QBF47155.1"/>
    </source>
</evidence>
<evidence type="ECO:0000259" key="1">
    <source>
        <dbReference type="Pfam" id="PF02627"/>
    </source>
</evidence>
<dbReference type="PANTHER" id="PTHR34846:SF10">
    <property type="entry name" value="CYTOPLASMIC PROTEIN"/>
    <property type="match status" value="1"/>
</dbReference>
<dbReference type="PANTHER" id="PTHR34846">
    <property type="entry name" value="4-CARBOXYMUCONOLACTONE DECARBOXYLASE FAMILY PROTEIN (AFU_ORTHOLOGUE AFUA_6G11590)"/>
    <property type="match status" value="1"/>
</dbReference>
<keyword evidence="3" id="KW-1185">Reference proteome</keyword>
<sequence length="188" mass="20753">MSAEVPVPAIVPLPLGDLPDPLRREIDGRLAAGTLSTSLPVQIWGRRPEAATAWVQLLGALQEQQALLEPRLRELVRLRIASFTQCRTCQAARKSDAVTEEDIACLAPDDDRFSAREQAALAYADDFVNDWFAIDDDTYAALGRHFTTDEVVELQMFCAMMLAGGRLALVQRAWAEDSDPAGERVSRE</sequence>
<dbReference type="GO" id="GO:0051920">
    <property type="term" value="F:peroxiredoxin activity"/>
    <property type="evidence" value="ECO:0007669"/>
    <property type="project" value="InterPro"/>
</dbReference>
<dbReference type="InterPro" id="IPR029032">
    <property type="entry name" value="AhpD-like"/>
</dbReference>
<feature type="domain" description="Carboxymuconolactone decarboxylase-like" evidence="1">
    <location>
        <begin position="48"/>
        <end position="126"/>
    </location>
</feature>
<dbReference type="SUPFAM" id="SSF69118">
    <property type="entry name" value="AhpD-like"/>
    <property type="match status" value="1"/>
</dbReference>
<dbReference type="Pfam" id="PF02627">
    <property type="entry name" value="CMD"/>
    <property type="match status" value="1"/>
</dbReference>
<gene>
    <name evidence="2" type="ORF">EXU32_13405</name>
</gene>
<dbReference type="EMBL" id="CP036164">
    <property type="protein sequence ID" value="QBF47155.1"/>
    <property type="molecule type" value="Genomic_DNA"/>
</dbReference>
<reference evidence="2 3" key="1">
    <citation type="submission" date="2019-02" db="EMBL/GenBank/DDBJ databases">
        <title>Genomic data mining of an Antarctic deep-sea actinobacterium, Janibacterlimosus P3-3-X1.</title>
        <authorList>
            <person name="Liao L."/>
            <person name="Chen B."/>
        </authorList>
    </citation>
    <scope>NUCLEOTIDE SEQUENCE [LARGE SCALE GENOMIC DNA]</scope>
    <source>
        <strain evidence="2 3">P3-3-X1</strain>
    </source>
</reference>
<dbReference type="InterPro" id="IPR003779">
    <property type="entry name" value="CMD-like"/>
</dbReference>
<dbReference type="Gene3D" id="1.20.1290.10">
    <property type="entry name" value="AhpD-like"/>
    <property type="match status" value="1"/>
</dbReference>
<organism evidence="2 3">
    <name type="scientific">Janibacter limosus</name>
    <dbReference type="NCBI Taxonomy" id="53458"/>
    <lineage>
        <taxon>Bacteria</taxon>
        <taxon>Bacillati</taxon>
        <taxon>Actinomycetota</taxon>
        <taxon>Actinomycetes</taxon>
        <taxon>Micrococcales</taxon>
        <taxon>Intrasporangiaceae</taxon>
        <taxon>Janibacter</taxon>
    </lineage>
</organism>
<accession>A0A4P6MYS7</accession>
<dbReference type="Proteomes" id="UP000290408">
    <property type="component" value="Chromosome"/>
</dbReference>